<evidence type="ECO:0000313" key="5">
    <source>
        <dbReference type="EMBL" id="KTW30021.1"/>
    </source>
</evidence>
<gene>
    <name evidence="5" type="ORF">T551_01965</name>
</gene>
<dbReference type="OrthoDB" id="5801062at2759"/>
<accession>A0A0W4ZNR5</accession>
<dbReference type="RefSeq" id="XP_018229582.1">
    <property type="nucleotide sequence ID" value="XM_018374228.1"/>
</dbReference>
<dbReference type="STRING" id="1408657.A0A0W4ZNR5"/>
<dbReference type="PANTHER" id="PTHR15107:SF0">
    <property type="entry name" value="DNA ENDONUCLEASE ACTIVATOR CTP1 C-TERMINAL DOMAIN-CONTAINING PROTEIN"/>
    <property type="match status" value="1"/>
</dbReference>
<protein>
    <recommendedName>
        <fullName evidence="4">DNA endonuclease activator Ctp1 C-terminal domain-containing protein</fullName>
    </recommendedName>
</protein>
<dbReference type="Pfam" id="PF08573">
    <property type="entry name" value="SAE2"/>
    <property type="match status" value="1"/>
</dbReference>
<evidence type="ECO:0000256" key="1">
    <source>
        <dbReference type="ARBA" id="ARBA00004123"/>
    </source>
</evidence>
<dbReference type="EMBL" id="LFWA01000008">
    <property type="protein sequence ID" value="KTW30021.1"/>
    <property type="molecule type" value="Genomic_DNA"/>
</dbReference>
<name>A0A0W4ZNR5_PNEJ7</name>
<dbReference type="GO" id="GO:0003684">
    <property type="term" value="F:damaged DNA binding"/>
    <property type="evidence" value="ECO:0007669"/>
    <property type="project" value="TreeGrafter"/>
</dbReference>
<dbReference type="Proteomes" id="UP000053447">
    <property type="component" value="Unassembled WGS sequence"/>
</dbReference>
<evidence type="ECO:0000256" key="3">
    <source>
        <dbReference type="ARBA" id="ARBA00023242"/>
    </source>
</evidence>
<evidence type="ECO:0000259" key="4">
    <source>
        <dbReference type="Pfam" id="PF08573"/>
    </source>
</evidence>
<dbReference type="VEuPathDB" id="FungiDB:T551_01965"/>
<feature type="domain" description="DNA endonuclease activator Ctp1 C-terminal" evidence="4">
    <location>
        <begin position="524"/>
        <end position="614"/>
    </location>
</feature>
<evidence type="ECO:0000256" key="2">
    <source>
        <dbReference type="ARBA" id="ARBA00022763"/>
    </source>
</evidence>
<dbReference type="InterPro" id="IPR033316">
    <property type="entry name" value="RBBP8-like"/>
</dbReference>
<comment type="caution">
    <text evidence="5">The sequence shown here is derived from an EMBL/GenBank/DDBJ whole genome shotgun (WGS) entry which is preliminary data.</text>
</comment>
<keyword evidence="6" id="KW-1185">Reference proteome</keyword>
<keyword evidence="2" id="KW-0227">DNA damage</keyword>
<dbReference type="GO" id="GO:0005634">
    <property type="term" value="C:nucleus"/>
    <property type="evidence" value="ECO:0007669"/>
    <property type="project" value="UniProtKB-SubCell"/>
</dbReference>
<keyword evidence="3" id="KW-0539">Nucleus</keyword>
<dbReference type="GeneID" id="28940483"/>
<reference evidence="6" key="1">
    <citation type="journal article" date="2016" name="Nat. Commun.">
        <title>Genome analysis of three Pneumocystis species reveals adaptation mechanisms to life exclusively in mammalian hosts.</title>
        <authorList>
            <person name="Ma L."/>
            <person name="Chen Z."/>
            <person name="Huang D.W."/>
            <person name="Kutty G."/>
            <person name="Ishihara M."/>
            <person name="Wang H."/>
            <person name="Abouelleil A."/>
            <person name="Bishop L."/>
            <person name="Davey E."/>
            <person name="Deng R."/>
            <person name="Deng X."/>
            <person name="Fan L."/>
            <person name="Fantoni G."/>
            <person name="Fitzgerald M."/>
            <person name="Gogineni E."/>
            <person name="Goldberg J.M."/>
            <person name="Handley G."/>
            <person name="Hu X."/>
            <person name="Huber C."/>
            <person name="Jiao X."/>
            <person name="Jones K."/>
            <person name="Levin J.Z."/>
            <person name="Liu Y."/>
            <person name="Macdonald P."/>
            <person name="Melnikov A."/>
            <person name="Raley C."/>
            <person name="Sassi M."/>
            <person name="Sherman B.T."/>
            <person name="Song X."/>
            <person name="Sykes S."/>
            <person name="Tran B."/>
            <person name="Walsh L."/>
            <person name="Xia Y."/>
            <person name="Yang J."/>
            <person name="Young S."/>
            <person name="Zeng Q."/>
            <person name="Zheng X."/>
            <person name="Stephens R."/>
            <person name="Nusbaum C."/>
            <person name="Birren B.W."/>
            <person name="Azadi P."/>
            <person name="Lempicki R.A."/>
            <person name="Cuomo C.A."/>
            <person name="Kovacs J.A."/>
        </authorList>
    </citation>
    <scope>NUCLEOTIDE SEQUENCE [LARGE SCALE GENOMIC DNA]</scope>
    <source>
        <strain evidence="6">RU7</strain>
    </source>
</reference>
<dbReference type="GO" id="GO:0010792">
    <property type="term" value="P:DNA double-strand break processing involved in repair via single-strand annealing"/>
    <property type="evidence" value="ECO:0007669"/>
    <property type="project" value="TreeGrafter"/>
</dbReference>
<evidence type="ECO:0000313" key="6">
    <source>
        <dbReference type="Proteomes" id="UP000053447"/>
    </source>
</evidence>
<comment type="subcellular location">
    <subcellularLocation>
        <location evidence="1">Nucleus</location>
    </subcellularLocation>
</comment>
<organism evidence="5 6">
    <name type="scientific">Pneumocystis jirovecii (strain RU7)</name>
    <name type="common">Human pneumocystis pneumonia agent</name>
    <dbReference type="NCBI Taxonomy" id="1408657"/>
    <lineage>
        <taxon>Eukaryota</taxon>
        <taxon>Fungi</taxon>
        <taxon>Dikarya</taxon>
        <taxon>Ascomycota</taxon>
        <taxon>Taphrinomycotina</taxon>
        <taxon>Pneumocystomycetes</taxon>
        <taxon>Pneumocystaceae</taxon>
        <taxon>Pneumocystis</taxon>
    </lineage>
</organism>
<dbReference type="PANTHER" id="PTHR15107">
    <property type="entry name" value="RETINOBLASTOMA BINDING PROTEIN 8"/>
    <property type="match status" value="1"/>
</dbReference>
<dbReference type="AlphaFoldDB" id="A0A0W4ZNR5"/>
<dbReference type="InterPro" id="IPR013882">
    <property type="entry name" value="Ctp1_C"/>
</dbReference>
<sequence length="647" mass="76261">MDKEQIIIDFSSDINDFKEKLLNLTFNYTNLQNEKLQKLSEYCIEYQRTINYQNKIIQDLLKERHKEIQKINEYQSYLKNLQCHNVSLENLCFEKEESILMDYSTYIKTFCEKNCQYNALLFFLQRYEKMKHSLLYLSKKYRKDKKLWKKYINSELNKKPEISELLKNENLSLRRKISLEEANIQNPFLLSPMNSINLSISKIPLKSPELLKLTDSSKINISPLSPTLSEDSEKCILNNQEDISITQYSYYNDSTTEDENEVLKLCPNSKNQELKTDDLKINKKEEKHALFQPVIINNTLKMKDNLSCVKKDESSLSKCFPKEDTQFSQNAIENSYTKSLLINNQSTISHISNFLLTFKENSKSICQNNNPYYEKEDDKENVPFKVVSISDESRPSIFSITELLVDDANDFKKSNNSTDISDLTSSLLEKKNYSIQTKLFEEKKSPHDNSIIKEDNVDIKTDLKRRFSFEYDENKKLHKNFKFISNLNSSTKGLGRYSRAFKGTKECLGDYIINLDKNNNIPYAYDEVVRGKELRKHLPACACDNCIKFFEAHGPIATIPKPKWRSPSREKMYLESDKKHIYENLQQVSRHRAAFFRAKTPPGFWESDFPSTQQEQDYRKQAEIQKYERLKERKFEAERGGRWKKRI</sequence>
<dbReference type="eggNOG" id="ENOG502S92Z">
    <property type="taxonomic scope" value="Eukaryota"/>
</dbReference>
<proteinExistence type="predicted"/>